<evidence type="ECO:0000256" key="15">
    <source>
        <dbReference type="HAMAP-Rule" id="MF_01113"/>
    </source>
</evidence>
<feature type="site" description="Substrate discrimination" evidence="15">
    <location>
        <position position="29"/>
    </location>
</feature>
<dbReference type="EMBL" id="FWZD01000052">
    <property type="protein sequence ID" value="SME09541.1"/>
    <property type="molecule type" value="Genomic_DNA"/>
</dbReference>
<evidence type="ECO:0000256" key="3">
    <source>
        <dbReference type="ARBA" id="ARBA00022457"/>
    </source>
</evidence>
<dbReference type="InterPro" id="IPR024728">
    <property type="entry name" value="PolY_HhH_motif"/>
</dbReference>
<dbReference type="AlphaFoldDB" id="A0A1Y5ZVP5"/>
<proteinExistence type="inferred from homology"/>
<keyword evidence="10 15" id="KW-0460">Magnesium</keyword>
<dbReference type="GO" id="GO:0006281">
    <property type="term" value="P:DNA repair"/>
    <property type="evidence" value="ECO:0007669"/>
    <property type="project" value="UniProtKB-UniRule"/>
</dbReference>
<evidence type="ECO:0000259" key="17">
    <source>
        <dbReference type="PROSITE" id="PS50173"/>
    </source>
</evidence>
<feature type="active site" evidence="15">
    <location>
        <position position="121"/>
    </location>
</feature>
<feature type="binding site" evidence="15">
    <location>
        <position position="24"/>
    </location>
    <ligand>
        <name>Mg(2+)</name>
        <dbReference type="ChEBI" id="CHEBI:18420"/>
    </ligand>
</feature>
<dbReference type="EC" id="2.7.7.7" evidence="15"/>
<dbReference type="Pfam" id="PF00817">
    <property type="entry name" value="IMS"/>
    <property type="match status" value="1"/>
</dbReference>
<dbReference type="PROSITE" id="PS50173">
    <property type="entry name" value="UMUC"/>
    <property type="match status" value="1"/>
</dbReference>
<dbReference type="FunFam" id="3.30.1490.100:FF:000012">
    <property type="entry name" value="DNA polymerase IV"/>
    <property type="match status" value="1"/>
</dbReference>
<name>A0A1Y5ZVP5_9BACI</name>
<keyword evidence="5 15" id="KW-0808">Transferase</keyword>
<evidence type="ECO:0000256" key="1">
    <source>
        <dbReference type="ARBA" id="ARBA00004496"/>
    </source>
</evidence>
<evidence type="ECO:0000256" key="4">
    <source>
        <dbReference type="ARBA" id="ARBA00022490"/>
    </source>
</evidence>
<evidence type="ECO:0000256" key="2">
    <source>
        <dbReference type="ARBA" id="ARBA00010945"/>
    </source>
</evidence>
<dbReference type="Gene3D" id="3.30.70.270">
    <property type="match status" value="1"/>
</dbReference>
<dbReference type="GO" id="GO:0005829">
    <property type="term" value="C:cytosol"/>
    <property type="evidence" value="ECO:0007669"/>
    <property type="project" value="TreeGrafter"/>
</dbReference>
<reference evidence="19" key="1">
    <citation type="submission" date="2017-04" db="EMBL/GenBank/DDBJ databases">
        <authorList>
            <person name="Criscuolo A."/>
        </authorList>
    </citation>
    <scope>NUCLEOTIDE SEQUENCE [LARGE SCALE GENOMIC DNA]</scope>
</reference>
<dbReference type="PANTHER" id="PTHR11076:SF33">
    <property type="entry name" value="DNA POLYMERASE KAPPA"/>
    <property type="match status" value="1"/>
</dbReference>
<accession>A0A1Y5ZVP5</accession>
<sequence>MFFEGVSTMREMYPKKGRVILHVDMNCFFASVEIAHDPSLQGKPLAVAGNEKERKGIIITCSYEARDYGIRTTMPLWEAKRLCPQLVVRRPNFTLYREASFQMFQILSRFTEKIQPVSIDEGYLDITDCYALGSPLEIAKMIQQALLTELQLPCSIGIAPNLFLAKTASDMKKPLGITVLRKRDIPEIIWPLPVGAMHGIGEKTAEKLNDIHIQTIEQLAKGNEHIIRAKIGKHGVDLKRRANGMDDREVDPSQMGQHKSVGNSMTFSKDMDEEKELLDMLERLSKSVSKRLQKRTLVSYNIQIMIKYHDRRTVTRSKQLKNAIWEERDIFQAASRLWKQHWDGDSVRLLGVTATEIEWKTESVKQLDLFSFEEDAKEEPLLAVIDQINDKYGMPLLQRGSQLLRKQEKSFQQKLENKFM</sequence>
<evidence type="ECO:0000256" key="7">
    <source>
        <dbReference type="ARBA" id="ARBA00022705"/>
    </source>
</evidence>
<dbReference type="CDD" id="cd03586">
    <property type="entry name" value="PolY_Pol_IV_kappa"/>
    <property type="match status" value="1"/>
</dbReference>
<dbReference type="InterPro" id="IPR050116">
    <property type="entry name" value="DNA_polymerase-Y"/>
</dbReference>
<evidence type="ECO:0000256" key="11">
    <source>
        <dbReference type="ARBA" id="ARBA00022932"/>
    </source>
</evidence>
<dbReference type="Gene3D" id="1.10.150.20">
    <property type="entry name" value="5' to 3' exonuclease, C-terminal subdomain"/>
    <property type="match status" value="1"/>
</dbReference>
<evidence type="ECO:0000256" key="14">
    <source>
        <dbReference type="ARBA" id="ARBA00049244"/>
    </source>
</evidence>
<keyword evidence="13 15" id="KW-0234">DNA repair</keyword>
<dbReference type="InterPro" id="IPR001126">
    <property type="entry name" value="UmuC"/>
</dbReference>
<dbReference type="Pfam" id="PF11799">
    <property type="entry name" value="IMS_C"/>
    <property type="match status" value="1"/>
</dbReference>
<feature type="compositionally biased region" description="Polar residues" evidence="16">
    <location>
        <begin position="254"/>
        <end position="265"/>
    </location>
</feature>
<comment type="catalytic activity">
    <reaction evidence="14 15">
        <text>DNA(n) + a 2'-deoxyribonucleoside 5'-triphosphate = DNA(n+1) + diphosphate</text>
        <dbReference type="Rhea" id="RHEA:22508"/>
        <dbReference type="Rhea" id="RHEA-COMP:17339"/>
        <dbReference type="Rhea" id="RHEA-COMP:17340"/>
        <dbReference type="ChEBI" id="CHEBI:33019"/>
        <dbReference type="ChEBI" id="CHEBI:61560"/>
        <dbReference type="ChEBI" id="CHEBI:173112"/>
        <dbReference type="EC" id="2.7.7.7"/>
    </reaction>
</comment>
<evidence type="ECO:0000256" key="6">
    <source>
        <dbReference type="ARBA" id="ARBA00022695"/>
    </source>
</evidence>
<evidence type="ECO:0000313" key="19">
    <source>
        <dbReference type="Proteomes" id="UP000194439"/>
    </source>
</evidence>
<dbReference type="NCBIfam" id="NF002492">
    <property type="entry name" value="PRK01810.1"/>
    <property type="match status" value="1"/>
</dbReference>
<dbReference type="InterPro" id="IPR017961">
    <property type="entry name" value="DNA_pol_Y-fam_little_finger"/>
</dbReference>
<keyword evidence="11 15" id="KW-0239">DNA-directed DNA polymerase</keyword>
<dbReference type="Pfam" id="PF11798">
    <property type="entry name" value="IMS_HHH"/>
    <property type="match status" value="1"/>
</dbReference>
<dbReference type="InterPro" id="IPR036775">
    <property type="entry name" value="DNA_pol_Y-fam_lit_finger_sf"/>
</dbReference>
<evidence type="ECO:0000256" key="10">
    <source>
        <dbReference type="ARBA" id="ARBA00022842"/>
    </source>
</evidence>
<evidence type="ECO:0000256" key="13">
    <source>
        <dbReference type="ARBA" id="ARBA00023204"/>
    </source>
</evidence>
<comment type="similarity">
    <text evidence="2 15">Belongs to the DNA polymerase type-Y family.</text>
</comment>
<dbReference type="SUPFAM" id="SSF100879">
    <property type="entry name" value="Lesion bypass DNA polymerase (Y-family), little finger domain"/>
    <property type="match status" value="1"/>
</dbReference>
<keyword evidence="9 15" id="KW-0227">DNA damage</keyword>
<keyword evidence="12 15" id="KW-0238">DNA-binding</keyword>
<evidence type="ECO:0000256" key="9">
    <source>
        <dbReference type="ARBA" id="ARBA00022763"/>
    </source>
</evidence>
<dbReference type="Gene3D" id="3.40.1170.60">
    <property type="match status" value="1"/>
</dbReference>
<dbReference type="FunFam" id="3.40.1170.60:FF:000001">
    <property type="entry name" value="DNA polymerase IV"/>
    <property type="match status" value="1"/>
</dbReference>
<dbReference type="NCBIfam" id="NF002677">
    <property type="entry name" value="PRK02406.1"/>
    <property type="match status" value="1"/>
</dbReference>
<comment type="subcellular location">
    <subcellularLocation>
        <location evidence="1 15">Cytoplasm</location>
    </subcellularLocation>
</comment>
<evidence type="ECO:0000313" key="18">
    <source>
        <dbReference type="EMBL" id="SME09541.1"/>
    </source>
</evidence>
<keyword evidence="4 15" id="KW-0963">Cytoplasm</keyword>
<evidence type="ECO:0000256" key="8">
    <source>
        <dbReference type="ARBA" id="ARBA00022723"/>
    </source>
</evidence>
<feature type="binding site" evidence="15">
    <location>
        <position position="120"/>
    </location>
    <ligand>
        <name>Mg(2+)</name>
        <dbReference type="ChEBI" id="CHEBI:18420"/>
    </ligand>
</feature>
<feature type="domain" description="UmuC" evidence="17">
    <location>
        <begin position="20"/>
        <end position="201"/>
    </location>
</feature>
<dbReference type="PANTHER" id="PTHR11076">
    <property type="entry name" value="DNA REPAIR POLYMERASE UMUC / TRANSFERASE FAMILY MEMBER"/>
    <property type="match status" value="1"/>
</dbReference>
<evidence type="ECO:0000256" key="12">
    <source>
        <dbReference type="ARBA" id="ARBA00023125"/>
    </source>
</evidence>
<dbReference type="GO" id="GO:0003887">
    <property type="term" value="F:DNA-directed DNA polymerase activity"/>
    <property type="evidence" value="ECO:0007669"/>
    <property type="project" value="UniProtKB-UniRule"/>
</dbReference>
<dbReference type="InterPro" id="IPR022880">
    <property type="entry name" value="DNApol_IV"/>
</dbReference>
<dbReference type="Proteomes" id="UP000194439">
    <property type="component" value="Unassembled WGS sequence"/>
</dbReference>
<dbReference type="InterPro" id="IPR043502">
    <property type="entry name" value="DNA/RNA_pol_sf"/>
</dbReference>
<comment type="function">
    <text evidence="15">Poorly processive, error-prone DNA polymerase involved in untargeted mutagenesis. Copies undamaged DNA at stalled replication forks, which arise in vivo from mismatched or misaligned primer ends. These misaligned primers can be extended by PolIV. Exhibits no 3'-5' exonuclease (proofreading) activity. May be involved in translesional synthesis, in conjunction with the beta clamp from PolIII.</text>
</comment>
<protein>
    <recommendedName>
        <fullName evidence="15">DNA polymerase IV</fullName>
        <shortName evidence="15">Pol IV</shortName>
        <ecNumber evidence="15">2.7.7.7</ecNumber>
    </recommendedName>
</protein>
<comment type="subunit">
    <text evidence="15">Monomer.</text>
</comment>
<keyword evidence="8 15" id="KW-0479">Metal-binding</keyword>
<dbReference type="GO" id="GO:0000287">
    <property type="term" value="F:magnesium ion binding"/>
    <property type="evidence" value="ECO:0007669"/>
    <property type="project" value="UniProtKB-UniRule"/>
</dbReference>
<keyword evidence="7 15" id="KW-0235">DNA replication</keyword>
<dbReference type="GO" id="GO:0003684">
    <property type="term" value="F:damaged DNA binding"/>
    <property type="evidence" value="ECO:0007669"/>
    <property type="project" value="InterPro"/>
</dbReference>
<dbReference type="SUPFAM" id="SSF56672">
    <property type="entry name" value="DNA/RNA polymerases"/>
    <property type="match status" value="1"/>
</dbReference>
<evidence type="ECO:0000256" key="5">
    <source>
        <dbReference type="ARBA" id="ARBA00022679"/>
    </source>
</evidence>
<keyword evidence="3 15" id="KW-0515">Mutator protein</keyword>
<dbReference type="HAMAP" id="MF_01113">
    <property type="entry name" value="DNApol_IV"/>
    <property type="match status" value="1"/>
</dbReference>
<dbReference type="Gene3D" id="3.30.1490.100">
    <property type="entry name" value="DNA polymerase, Y-family, little finger domain"/>
    <property type="match status" value="1"/>
</dbReference>
<organism evidence="18 19">
    <name type="scientific">Bacillus mobilis</name>
    <dbReference type="NCBI Taxonomy" id="2026190"/>
    <lineage>
        <taxon>Bacteria</taxon>
        <taxon>Bacillati</taxon>
        <taxon>Bacillota</taxon>
        <taxon>Bacilli</taxon>
        <taxon>Bacillales</taxon>
        <taxon>Bacillaceae</taxon>
        <taxon>Bacillus</taxon>
        <taxon>Bacillus cereus group</taxon>
    </lineage>
</organism>
<dbReference type="GO" id="GO:0006261">
    <property type="term" value="P:DNA-templated DNA replication"/>
    <property type="evidence" value="ECO:0007669"/>
    <property type="project" value="UniProtKB-UniRule"/>
</dbReference>
<dbReference type="FunFam" id="1.10.150.20:FF:000061">
    <property type="entry name" value="DNA polymerase IV"/>
    <property type="match status" value="1"/>
</dbReference>
<dbReference type="GO" id="GO:0042276">
    <property type="term" value="P:error-prone translesion synthesis"/>
    <property type="evidence" value="ECO:0007669"/>
    <property type="project" value="TreeGrafter"/>
</dbReference>
<comment type="cofactor">
    <cofactor evidence="15">
        <name>Mg(2+)</name>
        <dbReference type="ChEBI" id="CHEBI:18420"/>
    </cofactor>
    <text evidence="15">Binds 2 magnesium ions per subunit.</text>
</comment>
<dbReference type="GO" id="GO:0009432">
    <property type="term" value="P:SOS response"/>
    <property type="evidence" value="ECO:0007669"/>
    <property type="project" value="TreeGrafter"/>
</dbReference>
<dbReference type="InterPro" id="IPR043128">
    <property type="entry name" value="Rev_trsase/Diguanyl_cyclase"/>
</dbReference>
<feature type="region of interest" description="Disordered" evidence="16">
    <location>
        <begin position="246"/>
        <end position="265"/>
    </location>
</feature>
<keyword evidence="6 15" id="KW-0548">Nucleotidyltransferase</keyword>
<evidence type="ECO:0000256" key="16">
    <source>
        <dbReference type="SAM" id="MobiDB-lite"/>
    </source>
</evidence>
<gene>
    <name evidence="18" type="primary">dinB_1</name>
    <name evidence="15" type="synonym">dinB</name>
    <name evidence="18" type="ORF">BACERE00185_02649</name>
</gene>